<organism evidence="1">
    <name type="scientific">Turicibacter sanguinis</name>
    <dbReference type="NCBI Taxonomy" id="154288"/>
    <lineage>
        <taxon>Bacteria</taxon>
        <taxon>Bacillati</taxon>
        <taxon>Bacillota</taxon>
        <taxon>Erysipelotrichia</taxon>
        <taxon>Erysipelotrichales</taxon>
        <taxon>Turicibacteraceae</taxon>
        <taxon>Turicibacter</taxon>
    </lineage>
</organism>
<dbReference type="AlphaFoldDB" id="A0A6I3NID4"/>
<reference evidence="1" key="1">
    <citation type="journal article" date="2019" name="Nat. Med.">
        <title>A library of human gut bacterial isolates paired with longitudinal multiomics data enables mechanistic microbiome research.</title>
        <authorList>
            <person name="Poyet M."/>
            <person name="Groussin M."/>
            <person name="Gibbons S.M."/>
            <person name="Avila-Pacheco J."/>
            <person name="Jiang X."/>
            <person name="Kearney S.M."/>
            <person name="Perrotta A.R."/>
            <person name="Berdy B."/>
            <person name="Zhao S."/>
            <person name="Lieberman T.D."/>
            <person name="Swanson P.K."/>
            <person name="Smith M."/>
            <person name="Roesemann S."/>
            <person name="Alexander J.E."/>
            <person name="Rich S.A."/>
            <person name="Livny J."/>
            <person name="Vlamakis H."/>
            <person name="Clish C."/>
            <person name="Bullock K."/>
            <person name="Deik A."/>
            <person name="Scott J."/>
            <person name="Pierce K.A."/>
            <person name="Xavier R.J."/>
            <person name="Alm E.J."/>
        </authorList>
    </citation>
    <scope>NUCLEOTIDE SEQUENCE</scope>
    <source>
        <strain evidence="1">BIOML-A179</strain>
    </source>
</reference>
<sequence length="148" mass="17481">MKSRYKIINLMIMAILILIVLLYYMFSKQISNNNMMNSYVSYSVDFNILEQYEINNQFYINIEILSDRFIEDYKLESPLITLKVDSQILNDIEFGQIGHYMGLLVKVEIENEESSQKLCSLNEQNSLFVISYPDCYQQMEVIGLFSYD</sequence>
<dbReference type="RefSeq" id="WP_129821779.1">
    <property type="nucleotide sequence ID" value="NZ_CABJBH010000030.1"/>
</dbReference>
<protein>
    <submittedName>
        <fullName evidence="1">Uncharacterized protein</fullName>
    </submittedName>
</protein>
<name>A0A6I3NID4_9FIRM</name>
<accession>A0A6I3NID4</accession>
<comment type="caution">
    <text evidence="1">The sequence shown here is derived from an EMBL/GenBank/DDBJ whole genome shotgun (WGS) entry which is preliminary data.</text>
</comment>
<dbReference type="EMBL" id="WMQV01000051">
    <property type="protein sequence ID" value="MTL95500.1"/>
    <property type="molecule type" value="Genomic_DNA"/>
</dbReference>
<proteinExistence type="predicted"/>
<evidence type="ECO:0000313" key="1">
    <source>
        <dbReference type="EMBL" id="MTL95500.1"/>
    </source>
</evidence>
<gene>
    <name evidence="1" type="ORF">GMA64_13265</name>
</gene>